<dbReference type="PROSITE" id="PS50853">
    <property type="entry name" value="FN3"/>
    <property type="match status" value="1"/>
</dbReference>
<dbReference type="OrthoDB" id="6129306at2759"/>
<protein>
    <submittedName>
        <fullName evidence="2">PTPRS</fullName>
        <ecNumber evidence="2">3.1.3.48</ecNumber>
    </submittedName>
</protein>
<dbReference type="Pfam" id="PF00041">
    <property type="entry name" value="fn3"/>
    <property type="match status" value="1"/>
</dbReference>
<dbReference type="AlphaFoldDB" id="A0A8S3TBP6"/>
<comment type="caution">
    <text evidence="2">The sequence shown here is derived from an EMBL/GenBank/DDBJ whole genome shotgun (WGS) entry which is preliminary data.</text>
</comment>
<dbReference type="Proteomes" id="UP000683360">
    <property type="component" value="Unassembled WGS sequence"/>
</dbReference>
<dbReference type="EMBL" id="CAJPWZ010002005">
    <property type="protein sequence ID" value="CAG2228798.1"/>
    <property type="molecule type" value="Genomic_DNA"/>
</dbReference>
<reference evidence="2" key="1">
    <citation type="submission" date="2021-03" db="EMBL/GenBank/DDBJ databases">
        <authorList>
            <person name="Bekaert M."/>
        </authorList>
    </citation>
    <scope>NUCLEOTIDE SEQUENCE</scope>
</reference>
<evidence type="ECO:0000313" key="3">
    <source>
        <dbReference type="Proteomes" id="UP000683360"/>
    </source>
</evidence>
<dbReference type="InterPro" id="IPR003961">
    <property type="entry name" value="FN3_dom"/>
</dbReference>
<feature type="domain" description="Fibronectin type-III" evidence="1">
    <location>
        <begin position="84"/>
        <end position="177"/>
    </location>
</feature>
<evidence type="ECO:0000313" key="2">
    <source>
        <dbReference type="EMBL" id="CAG2228798.1"/>
    </source>
</evidence>
<keyword evidence="3" id="KW-1185">Reference proteome</keyword>
<proteinExistence type="predicted"/>
<accession>A0A8S3TBP6</accession>
<dbReference type="SMART" id="SM00060">
    <property type="entry name" value="FN3"/>
    <property type="match status" value="1"/>
</dbReference>
<dbReference type="GO" id="GO:0004725">
    <property type="term" value="F:protein tyrosine phosphatase activity"/>
    <property type="evidence" value="ECO:0007669"/>
    <property type="project" value="UniProtKB-EC"/>
</dbReference>
<keyword evidence="2" id="KW-0378">Hydrolase</keyword>
<evidence type="ECO:0000259" key="1">
    <source>
        <dbReference type="PROSITE" id="PS50853"/>
    </source>
</evidence>
<dbReference type="SUPFAM" id="SSF49265">
    <property type="entry name" value="Fibronectin type III"/>
    <property type="match status" value="1"/>
</dbReference>
<dbReference type="InterPro" id="IPR036116">
    <property type="entry name" value="FN3_sf"/>
</dbReference>
<name>A0A8S3TBP6_MYTED</name>
<dbReference type="InterPro" id="IPR013783">
    <property type="entry name" value="Ig-like_fold"/>
</dbReference>
<dbReference type="CDD" id="cd00063">
    <property type="entry name" value="FN3"/>
    <property type="match status" value="1"/>
</dbReference>
<gene>
    <name evidence="2" type="ORF">MEDL_41728</name>
</gene>
<dbReference type="EC" id="3.1.3.48" evidence="2"/>
<sequence>MRGTASAQVNVDAQDECKIRDPYFWPPGVFMKDWFPWALFESGCPFALNITSTQIELKWDEPSVGADCIDFYQIRKNTSVAVFEPGCPSALDITSTKVELKWDEPSVGSDFIHCYQIICKEQSNSRRCLFETPRNDCNYVVDGLKPNTEYAFKIQAIKDGKIRGPYSGTLTVSTLKYLVIEWPSLYMFCFTLQC</sequence>
<dbReference type="Gene3D" id="2.60.40.10">
    <property type="entry name" value="Immunoglobulins"/>
    <property type="match status" value="1"/>
</dbReference>
<organism evidence="2 3">
    <name type="scientific">Mytilus edulis</name>
    <name type="common">Blue mussel</name>
    <dbReference type="NCBI Taxonomy" id="6550"/>
    <lineage>
        <taxon>Eukaryota</taxon>
        <taxon>Metazoa</taxon>
        <taxon>Spiralia</taxon>
        <taxon>Lophotrochozoa</taxon>
        <taxon>Mollusca</taxon>
        <taxon>Bivalvia</taxon>
        <taxon>Autobranchia</taxon>
        <taxon>Pteriomorphia</taxon>
        <taxon>Mytilida</taxon>
        <taxon>Mytiloidea</taxon>
        <taxon>Mytilidae</taxon>
        <taxon>Mytilinae</taxon>
        <taxon>Mytilus</taxon>
    </lineage>
</organism>